<protein>
    <submittedName>
        <fullName evidence="1">Uncharacterized protein</fullName>
    </submittedName>
</protein>
<evidence type="ECO:0000313" key="2">
    <source>
        <dbReference type="Proteomes" id="UP000828941"/>
    </source>
</evidence>
<keyword evidence="2" id="KW-1185">Reference proteome</keyword>
<comment type="caution">
    <text evidence="1">The sequence shown here is derived from an EMBL/GenBank/DDBJ whole genome shotgun (WGS) entry which is preliminary data.</text>
</comment>
<sequence>MELGSVTHFLKGKTILVTGATGFLGKIFVEKILRVQPDVKKLYLLLRASNPSSAAEYAQRWKDLFKVLRDKLGDDFGSFISKKVTAVIGDVSSENLGIKDVTMREKILEEIDIVTLLLAPSLMRDSILQCLLTQLGLLML</sequence>
<gene>
    <name evidence="1" type="ORF">L6164_026458</name>
</gene>
<dbReference type="Proteomes" id="UP000828941">
    <property type="component" value="Chromosome 11"/>
</dbReference>
<accession>A0ACB9LQD3</accession>
<evidence type="ECO:0000313" key="1">
    <source>
        <dbReference type="EMBL" id="KAI4313479.1"/>
    </source>
</evidence>
<organism evidence="1 2">
    <name type="scientific">Bauhinia variegata</name>
    <name type="common">Purple orchid tree</name>
    <name type="synonym">Phanera variegata</name>
    <dbReference type="NCBI Taxonomy" id="167791"/>
    <lineage>
        <taxon>Eukaryota</taxon>
        <taxon>Viridiplantae</taxon>
        <taxon>Streptophyta</taxon>
        <taxon>Embryophyta</taxon>
        <taxon>Tracheophyta</taxon>
        <taxon>Spermatophyta</taxon>
        <taxon>Magnoliopsida</taxon>
        <taxon>eudicotyledons</taxon>
        <taxon>Gunneridae</taxon>
        <taxon>Pentapetalae</taxon>
        <taxon>rosids</taxon>
        <taxon>fabids</taxon>
        <taxon>Fabales</taxon>
        <taxon>Fabaceae</taxon>
        <taxon>Cercidoideae</taxon>
        <taxon>Cercideae</taxon>
        <taxon>Bauhiniinae</taxon>
        <taxon>Bauhinia</taxon>
    </lineage>
</organism>
<reference evidence="1 2" key="1">
    <citation type="journal article" date="2022" name="DNA Res.">
        <title>Chromosomal-level genome assembly of the orchid tree Bauhinia variegata (Leguminosae; Cercidoideae) supports the allotetraploid origin hypothesis of Bauhinia.</title>
        <authorList>
            <person name="Zhong Y."/>
            <person name="Chen Y."/>
            <person name="Zheng D."/>
            <person name="Pang J."/>
            <person name="Liu Y."/>
            <person name="Luo S."/>
            <person name="Meng S."/>
            <person name="Qian L."/>
            <person name="Wei D."/>
            <person name="Dai S."/>
            <person name="Zhou R."/>
        </authorList>
    </citation>
    <scope>NUCLEOTIDE SEQUENCE [LARGE SCALE GENOMIC DNA]</scope>
    <source>
        <strain evidence="1">BV-YZ2020</strain>
    </source>
</reference>
<dbReference type="EMBL" id="CM039436">
    <property type="protein sequence ID" value="KAI4313479.1"/>
    <property type="molecule type" value="Genomic_DNA"/>
</dbReference>
<name>A0ACB9LQD3_BAUVA</name>
<proteinExistence type="predicted"/>